<keyword evidence="3" id="KW-1133">Transmembrane helix</keyword>
<dbReference type="Proteomes" id="UP000265040">
    <property type="component" value="Chromosome 16"/>
</dbReference>
<dbReference type="GeneTree" id="ENSGT00620000088774"/>
<evidence type="ECO:0000313" key="5">
    <source>
        <dbReference type="Proteomes" id="UP000265040"/>
    </source>
</evidence>
<reference evidence="4" key="3">
    <citation type="submission" date="2025-09" db="UniProtKB">
        <authorList>
            <consortium name="Ensembl"/>
        </authorList>
    </citation>
    <scope>IDENTIFICATION</scope>
</reference>
<keyword evidence="3" id="KW-0472">Membrane</keyword>
<organism evidence="4 5">
    <name type="scientific">Anabas testudineus</name>
    <name type="common">Climbing perch</name>
    <name type="synonym">Anthias testudineus</name>
    <dbReference type="NCBI Taxonomy" id="64144"/>
    <lineage>
        <taxon>Eukaryota</taxon>
        <taxon>Metazoa</taxon>
        <taxon>Chordata</taxon>
        <taxon>Craniata</taxon>
        <taxon>Vertebrata</taxon>
        <taxon>Euteleostomi</taxon>
        <taxon>Actinopterygii</taxon>
        <taxon>Neopterygii</taxon>
        <taxon>Teleostei</taxon>
        <taxon>Neoteleostei</taxon>
        <taxon>Acanthomorphata</taxon>
        <taxon>Anabantaria</taxon>
        <taxon>Anabantiformes</taxon>
        <taxon>Anabantoidei</taxon>
        <taxon>Anabantidae</taxon>
        <taxon>Anabas</taxon>
    </lineage>
</organism>
<proteinExistence type="predicted"/>
<feature type="coiled-coil region" evidence="1">
    <location>
        <begin position="58"/>
        <end position="92"/>
    </location>
</feature>
<reference evidence="4 5" key="1">
    <citation type="submission" date="2021-04" db="EMBL/GenBank/DDBJ databases">
        <authorList>
            <consortium name="Wellcome Sanger Institute Data Sharing"/>
        </authorList>
    </citation>
    <scope>NUCLEOTIDE SEQUENCE [LARGE SCALE GENOMIC DNA]</scope>
</reference>
<sequence>MKVQVQVLVPVTICVSVVLLGIIKVRKTEQDREDKRSRFQDTKLRVTYDVLREYQGEKVEMQKLLDKTDIAKKALEQEVNMLKAKADKAKADADICQGNKKSARDGTGKIEAEFNNLKAEKDKEAARWKAEVETLKQKLEGRSKVCDYVKKESSAASKLCSNVVIVDNPKKEEPKVEAPKKEEPKAEVPKKEEPKVEAPKKEEPKVEAPKKEEPKVEAPKKEEPKAEAPKKEEPKKEAPKAEAPKKT</sequence>
<accession>A0AAQ6IKJ7</accession>
<keyword evidence="3" id="KW-0812">Transmembrane</keyword>
<feature type="transmembrane region" description="Helical" evidence="3">
    <location>
        <begin position="6"/>
        <end position="25"/>
    </location>
</feature>
<dbReference type="GeneID" id="113171160"/>
<evidence type="ECO:0000256" key="1">
    <source>
        <dbReference type="SAM" id="Coils"/>
    </source>
</evidence>
<name>A0AAQ6IKJ7_ANATE</name>
<evidence type="ECO:0000313" key="4">
    <source>
        <dbReference type="Ensembl" id="ENSATEP00000077920.1"/>
    </source>
</evidence>
<reference evidence="4" key="2">
    <citation type="submission" date="2025-08" db="UniProtKB">
        <authorList>
            <consortium name="Ensembl"/>
        </authorList>
    </citation>
    <scope>IDENTIFICATION</scope>
</reference>
<keyword evidence="1" id="KW-0175">Coiled coil</keyword>
<feature type="compositionally biased region" description="Basic and acidic residues" evidence="2">
    <location>
        <begin position="168"/>
        <end position="247"/>
    </location>
</feature>
<evidence type="ECO:0000256" key="3">
    <source>
        <dbReference type="SAM" id="Phobius"/>
    </source>
</evidence>
<dbReference type="AlphaFoldDB" id="A0AAQ6IKJ7"/>
<keyword evidence="5" id="KW-1185">Reference proteome</keyword>
<evidence type="ECO:0000256" key="2">
    <source>
        <dbReference type="SAM" id="MobiDB-lite"/>
    </source>
</evidence>
<feature type="region of interest" description="Disordered" evidence="2">
    <location>
        <begin position="152"/>
        <end position="247"/>
    </location>
</feature>
<dbReference type="Ensembl" id="ENSATET00000077066.1">
    <property type="protein sequence ID" value="ENSATEP00000077920.1"/>
    <property type="gene ID" value="ENSATEG00000030541.1"/>
</dbReference>
<dbReference type="RefSeq" id="XP_026229331.1">
    <property type="nucleotide sequence ID" value="XM_026373546.1"/>
</dbReference>
<protein>
    <submittedName>
        <fullName evidence="4">Uncharacterized protein</fullName>
    </submittedName>
</protein>